<dbReference type="GO" id="GO:0047631">
    <property type="term" value="F:ADP-ribose diphosphatase activity"/>
    <property type="evidence" value="ECO:0007669"/>
    <property type="project" value="TreeGrafter"/>
</dbReference>
<evidence type="ECO:0000313" key="2">
    <source>
        <dbReference type="Proteomes" id="UP000811609"/>
    </source>
</evidence>
<proteinExistence type="predicted"/>
<dbReference type="Proteomes" id="UP000811609">
    <property type="component" value="Chromosome 5"/>
</dbReference>
<gene>
    <name evidence="1" type="ORF">CIPAW_05G193900</name>
</gene>
<dbReference type="InterPro" id="IPR003293">
    <property type="entry name" value="Nudix_hydrolase6-like"/>
</dbReference>
<dbReference type="PANTHER" id="PTHR13994:SF29">
    <property type="entry name" value="NUDIX HYDROLASE 2"/>
    <property type="match status" value="1"/>
</dbReference>
<protein>
    <submittedName>
        <fullName evidence="1">Uncharacterized protein</fullName>
    </submittedName>
</protein>
<sequence>MMRPIPFTFRNMNQRYMLAKWMPFEEYAAQPFVQRDELMKYIDSICLVKIYSTYFGFSPMPIISSFSYEKSYLYFNISRP</sequence>
<accession>A0A8T1QK35</accession>
<dbReference type="GO" id="GO:0051287">
    <property type="term" value="F:NAD binding"/>
    <property type="evidence" value="ECO:0007669"/>
    <property type="project" value="TreeGrafter"/>
</dbReference>
<dbReference type="EMBL" id="CM031813">
    <property type="protein sequence ID" value="KAG6655120.1"/>
    <property type="molecule type" value="Genomic_DNA"/>
</dbReference>
<evidence type="ECO:0000313" key="1">
    <source>
        <dbReference type="EMBL" id="KAG6655120.1"/>
    </source>
</evidence>
<comment type="caution">
    <text evidence="1">The sequence shown here is derived from an EMBL/GenBank/DDBJ whole genome shotgun (WGS) entry which is preliminary data.</text>
</comment>
<dbReference type="PANTHER" id="PTHR13994">
    <property type="entry name" value="NUDIX HYDROLASE RELATED"/>
    <property type="match status" value="1"/>
</dbReference>
<name>A0A8T1QK35_CARIL</name>
<dbReference type="AlphaFoldDB" id="A0A8T1QK35"/>
<organism evidence="1 2">
    <name type="scientific">Carya illinoinensis</name>
    <name type="common">Pecan</name>
    <dbReference type="NCBI Taxonomy" id="32201"/>
    <lineage>
        <taxon>Eukaryota</taxon>
        <taxon>Viridiplantae</taxon>
        <taxon>Streptophyta</taxon>
        <taxon>Embryophyta</taxon>
        <taxon>Tracheophyta</taxon>
        <taxon>Spermatophyta</taxon>
        <taxon>Magnoliopsida</taxon>
        <taxon>eudicotyledons</taxon>
        <taxon>Gunneridae</taxon>
        <taxon>Pentapetalae</taxon>
        <taxon>rosids</taxon>
        <taxon>fabids</taxon>
        <taxon>Fagales</taxon>
        <taxon>Juglandaceae</taxon>
        <taxon>Carya</taxon>
    </lineage>
</organism>
<reference evidence="1" key="1">
    <citation type="submission" date="2020-12" db="EMBL/GenBank/DDBJ databases">
        <title>WGS assembly of Carya illinoinensis cv. Pawnee.</title>
        <authorList>
            <person name="Platts A."/>
            <person name="Shu S."/>
            <person name="Wright S."/>
            <person name="Barry K."/>
            <person name="Edger P."/>
            <person name="Pires J.C."/>
            <person name="Schmutz J."/>
        </authorList>
    </citation>
    <scope>NUCLEOTIDE SEQUENCE</scope>
    <source>
        <tissue evidence="1">Leaf</tissue>
    </source>
</reference>
<dbReference type="GO" id="GO:0035529">
    <property type="term" value="F:NADH pyrophosphatase activity"/>
    <property type="evidence" value="ECO:0007669"/>
    <property type="project" value="TreeGrafter"/>
</dbReference>
<keyword evidence="2" id="KW-1185">Reference proteome</keyword>